<sequence length="304" mass="33869">MSSTKTSVKFVVGSRVLLSVPKDLTTLSFSLADVVGGKQLTLPELTDDQDGFRVLSAPAGTLSTLGKQHPDFVIGGVQQYERHYIDMAGSFDEYLARFSSKTRSTLRRKHRKLIKDIGGEVEFREYRTPDEMDEFRDLALPLSRRTYQAKSLDAGLPESDEAHEERRHLASADKVRAYLLCVDGQPISYLYLPVIDDTIVYAFLGYDPDHAKFSPGTVLQLEALERLFAEGRYRYFDFTEGEGAHKAMFGTDAVNACSFFMMKKGLTNRMLLSSVDAFDAGVAHIKAATTQSGTLAKARQLLRA</sequence>
<keyword evidence="2" id="KW-0808">Transferase</keyword>
<dbReference type="EMBL" id="JABCRE010000002">
    <property type="protein sequence ID" value="NMW30562.1"/>
    <property type="molecule type" value="Genomic_DNA"/>
</dbReference>
<evidence type="ECO:0000313" key="2">
    <source>
        <dbReference type="EMBL" id="NMW30562.1"/>
    </source>
</evidence>
<keyword evidence="3" id="KW-1185">Reference proteome</keyword>
<dbReference type="Pfam" id="PF13480">
    <property type="entry name" value="Acetyltransf_6"/>
    <property type="match status" value="1"/>
</dbReference>
<dbReference type="Proteomes" id="UP000561181">
    <property type="component" value="Unassembled WGS sequence"/>
</dbReference>
<dbReference type="Gene3D" id="3.40.630.30">
    <property type="match status" value="1"/>
</dbReference>
<dbReference type="InterPro" id="IPR038740">
    <property type="entry name" value="BioF2-like_GNAT_dom"/>
</dbReference>
<proteinExistence type="predicted"/>
<dbReference type="GO" id="GO:0016740">
    <property type="term" value="F:transferase activity"/>
    <property type="evidence" value="ECO:0007669"/>
    <property type="project" value="UniProtKB-KW"/>
</dbReference>
<reference evidence="2 3" key="1">
    <citation type="submission" date="2020-04" db="EMBL/GenBank/DDBJ databases">
        <authorList>
            <person name="Liu A."/>
        </authorList>
    </citation>
    <scope>NUCLEOTIDE SEQUENCE [LARGE SCALE GENOMIC DNA]</scope>
    <source>
        <strain evidence="2 3">RZ02</strain>
    </source>
</reference>
<accession>A0A848QDR7</accession>
<protein>
    <submittedName>
        <fullName evidence="2">GNAT family N-acetyltransferase</fullName>
    </submittedName>
</protein>
<dbReference type="RefSeq" id="WP_170009337.1">
    <property type="nucleotide sequence ID" value="NZ_JABCRE010000002.1"/>
</dbReference>
<dbReference type="AlphaFoldDB" id="A0A848QDR7"/>
<name>A0A848QDR7_9SPHN</name>
<dbReference type="SUPFAM" id="SSF55729">
    <property type="entry name" value="Acyl-CoA N-acyltransferases (Nat)"/>
    <property type="match status" value="1"/>
</dbReference>
<comment type="caution">
    <text evidence="2">The sequence shown here is derived from an EMBL/GenBank/DDBJ whole genome shotgun (WGS) entry which is preliminary data.</text>
</comment>
<evidence type="ECO:0000313" key="3">
    <source>
        <dbReference type="Proteomes" id="UP000561181"/>
    </source>
</evidence>
<gene>
    <name evidence="2" type="ORF">HKD42_00590</name>
</gene>
<feature type="domain" description="BioF2-like acetyltransferase" evidence="1">
    <location>
        <begin position="100"/>
        <end position="246"/>
    </location>
</feature>
<organism evidence="2 3">
    <name type="scientific">Pontixanthobacter rizhaonensis</name>
    <dbReference type="NCBI Taxonomy" id="2730337"/>
    <lineage>
        <taxon>Bacteria</taxon>
        <taxon>Pseudomonadati</taxon>
        <taxon>Pseudomonadota</taxon>
        <taxon>Alphaproteobacteria</taxon>
        <taxon>Sphingomonadales</taxon>
        <taxon>Erythrobacteraceae</taxon>
        <taxon>Pontixanthobacter</taxon>
    </lineage>
</organism>
<evidence type="ECO:0000259" key="1">
    <source>
        <dbReference type="Pfam" id="PF13480"/>
    </source>
</evidence>
<dbReference type="InterPro" id="IPR016181">
    <property type="entry name" value="Acyl_CoA_acyltransferase"/>
</dbReference>